<feature type="compositionally biased region" description="Basic and acidic residues" evidence="1">
    <location>
        <begin position="47"/>
        <end position="56"/>
    </location>
</feature>
<accession>A0A182SHL1</accession>
<evidence type="ECO:0000313" key="4">
    <source>
        <dbReference type="Proteomes" id="UP000075901"/>
    </source>
</evidence>
<feature type="region of interest" description="Disordered" evidence="1">
    <location>
        <begin position="1"/>
        <end position="76"/>
    </location>
</feature>
<sequence>MVGIKKNKRKLPAPKIKQKKALNKWKEEKSGVVGGRKKPAAKASDGTADKKSDRNKPIVFVTPDTTNDSAEDDSDEMEIIPPKQPVLEPVPTDVPDPKLEKYKIKQLEPLIGYIYNGDQMSLKQSFEQAGLLLKPDYDERKRVFRFLVNTKEICRAEGEKNEAHSKAREKLVQIVRYYCYTVKRVKEFHTRRKIFYTRPPKATPQVPLDQQKISEENVGFQMLQKQGWNPGTALGVSTEGILEPIAVKKRKGKRGLGTEDAVNADTTMTEEKVKIPLEAFYLMLKQYAGVNALYDIVFSTQFSKHQMTKLKNFASSLKLLPQMIGSNKKKLVVSRPLTIKEIKEGVMKGHSDLCAKYVVIPPAAGIPEKDRVL</sequence>
<dbReference type="GO" id="GO:0003676">
    <property type="term" value="F:nucleic acid binding"/>
    <property type="evidence" value="ECO:0007669"/>
    <property type="project" value="InterPro"/>
</dbReference>
<evidence type="ECO:0000256" key="1">
    <source>
        <dbReference type="SAM" id="MobiDB-lite"/>
    </source>
</evidence>
<dbReference type="AlphaFoldDB" id="A0A182SHL1"/>
<evidence type="ECO:0000313" key="3">
    <source>
        <dbReference type="EnsemblMetazoa" id="AMAM006944-PA"/>
    </source>
</evidence>
<feature type="domain" description="G-patch" evidence="2">
    <location>
        <begin position="215"/>
        <end position="261"/>
    </location>
</feature>
<organism evidence="3 4">
    <name type="scientific">Anopheles maculatus</name>
    <dbReference type="NCBI Taxonomy" id="74869"/>
    <lineage>
        <taxon>Eukaryota</taxon>
        <taxon>Metazoa</taxon>
        <taxon>Ecdysozoa</taxon>
        <taxon>Arthropoda</taxon>
        <taxon>Hexapoda</taxon>
        <taxon>Insecta</taxon>
        <taxon>Pterygota</taxon>
        <taxon>Neoptera</taxon>
        <taxon>Endopterygota</taxon>
        <taxon>Diptera</taxon>
        <taxon>Nematocera</taxon>
        <taxon>Culicoidea</taxon>
        <taxon>Culicidae</taxon>
        <taxon>Anophelinae</taxon>
        <taxon>Anopheles</taxon>
        <taxon>Anopheles maculatus group</taxon>
    </lineage>
</organism>
<dbReference type="PANTHER" id="PTHR20923">
    <property type="entry name" value="BAT4 PROTEIN-RELATED"/>
    <property type="match status" value="1"/>
</dbReference>
<protein>
    <recommendedName>
        <fullName evidence="2">G-patch domain-containing protein</fullName>
    </recommendedName>
</protein>
<name>A0A182SHL1_9DIPT</name>
<keyword evidence="4" id="KW-1185">Reference proteome</keyword>
<dbReference type="InterPro" id="IPR000467">
    <property type="entry name" value="G_patch_dom"/>
</dbReference>
<dbReference type="Proteomes" id="UP000075901">
    <property type="component" value="Unassembled WGS sequence"/>
</dbReference>
<dbReference type="Pfam" id="PF01585">
    <property type="entry name" value="G-patch"/>
    <property type="match status" value="1"/>
</dbReference>
<dbReference type="InterPro" id="IPR039146">
    <property type="entry name" value="GPANK1"/>
</dbReference>
<reference evidence="3" key="2">
    <citation type="submission" date="2020-05" db="UniProtKB">
        <authorList>
            <consortium name="EnsemblMetazoa"/>
        </authorList>
    </citation>
    <scope>IDENTIFICATION</scope>
    <source>
        <strain evidence="3">maculatus3</strain>
    </source>
</reference>
<dbReference type="PANTHER" id="PTHR20923:SF1">
    <property type="entry name" value="G PATCH DOMAIN AND ANKYRIN REPEAT-CONTAINING PROTEIN 1"/>
    <property type="match status" value="1"/>
</dbReference>
<evidence type="ECO:0000259" key="2">
    <source>
        <dbReference type="PROSITE" id="PS50174"/>
    </source>
</evidence>
<dbReference type="SMART" id="SM00443">
    <property type="entry name" value="G_patch"/>
    <property type="match status" value="1"/>
</dbReference>
<dbReference type="EnsemblMetazoa" id="AMAM006944-RA">
    <property type="protein sequence ID" value="AMAM006944-PA"/>
    <property type="gene ID" value="AMAM006944"/>
</dbReference>
<dbReference type="PROSITE" id="PS50174">
    <property type="entry name" value="G_PATCH"/>
    <property type="match status" value="1"/>
</dbReference>
<proteinExistence type="predicted"/>
<dbReference type="VEuPathDB" id="VectorBase:AMAM006944"/>
<feature type="compositionally biased region" description="Basic residues" evidence="1">
    <location>
        <begin position="1"/>
        <end position="23"/>
    </location>
</feature>
<reference evidence="4" key="1">
    <citation type="submission" date="2013-09" db="EMBL/GenBank/DDBJ databases">
        <title>The Genome Sequence of Anopheles maculatus species B.</title>
        <authorList>
            <consortium name="The Broad Institute Genomics Platform"/>
            <person name="Neafsey D.E."/>
            <person name="Besansky N."/>
            <person name="Howell P."/>
            <person name="Walton C."/>
            <person name="Young S.K."/>
            <person name="Zeng Q."/>
            <person name="Gargeya S."/>
            <person name="Fitzgerald M."/>
            <person name="Haas B."/>
            <person name="Abouelleil A."/>
            <person name="Allen A.W."/>
            <person name="Alvarado L."/>
            <person name="Arachchi H.M."/>
            <person name="Berlin A.M."/>
            <person name="Chapman S.B."/>
            <person name="Gainer-Dewar J."/>
            <person name="Goldberg J."/>
            <person name="Griggs A."/>
            <person name="Gujja S."/>
            <person name="Hansen M."/>
            <person name="Howarth C."/>
            <person name="Imamovic A."/>
            <person name="Ireland A."/>
            <person name="Larimer J."/>
            <person name="McCowan C."/>
            <person name="Murphy C."/>
            <person name="Pearson M."/>
            <person name="Poon T.W."/>
            <person name="Priest M."/>
            <person name="Roberts A."/>
            <person name="Saif S."/>
            <person name="Shea T."/>
            <person name="Sisk P."/>
            <person name="Sykes S."/>
            <person name="Wortman J."/>
            <person name="Nusbaum C."/>
            <person name="Birren B."/>
        </authorList>
    </citation>
    <scope>NUCLEOTIDE SEQUENCE [LARGE SCALE GENOMIC DNA]</scope>
    <source>
        <strain evidence="4">maculatus3</strain>
    </source>
</reference>